<keyword evidence="3" id="KW-0328">Glycosyltransferase</keyword>
<comment type="subcellular location">
    <subcellularLocation>
        <location evidence="1">Golgi apparatus membrane</location>
        <topology evidence="1">Single-pass type II membrane protein</topology>
    </subcellularLocation>
</comment>
<keyword evidence="7" id="KW-1133">Transmembrane helix</keyword>
<evidence type="ECO:0000256" key="4">
    <source>
        <dbReference type="ARBA" id="ARBA00022679"/>
    </source>
</evidence>
<protein>
    <submittedName>
        <fullName evidence="12">Hexosyltransferase</fullName>
    </submittedName>
</protein>
<dbReference type="OrthoDB" id="6355886at2759"/>
<keyword evidence="9" id="KW-0472">Membrane</keyword>
<dbReference type="InterPro" id="IPR002659">
    <property type="entry name" value="Glyco_trans_31"/>
</dbReference>
<evidence type="ECO:0000256" key="6">
    <source>
        <dbReference type="ARBA" id="ARBA00022968"/>
    </source>
</evidence>
<dbReference type="Pfam" id="PF01762">
    <property type="entry name" value="Galactosyl_T"/>
    <property type="match status" value="1"/>
</dbReference>
<keyword evidence="5" id="KW-0812">Transmembrane</keyword>
<evidence type="ECO:0000313" key="10">
    <source>
        <dbReference type="EMBL" id="VDK58146.1"/>
    </source>
</evidence>
<comment type="similarity">
    <text evidence="2">Belongs to the glycosyltransferase 31 family.</text>
</comment>
<keyword evidence="11" id="KW-1185">Reference proteome</keyword>
<proteinExistence type="inferred from homology"/>
<evidence type="ECO:0000256" key="9">
    <source>
        <dbReference type="ARBA" id="ARBA00023136"/>
    </source>
</evidence>
<dbReference type="WBParaSite" id="GPUH_0000739101-mRNA-1">
    <property type="protein sequence ID" value="GPUH_0000739101-mRNA-1"/>
    <property type="gene ID" value="GPUH_0000739101"/>
</dbReference>
<evidence type="ECO:0000256" key="1">
    <source>
        <dbReference type="ARBA" id="ARBA00004323"/>
    </source>
</evidence>
<evidence type="ECO:0000256" key="8">
    <source>
        <dbReference type="ARBA" id="ARBA00023034"/>
    </source>
</evidence>
<evidence type="ECO:0000256" key="5">
    <source>
        <dbReference type="ARBA" id="ARBA00022692"/>
    </source>
</evidence>
<evidence type="ECO:0000256" key="2">
    <source>
        <dbReference type="ARBA" id="ARBA00008661"/>
    </source>
</evidence>
<sequence>MQLAVLVREIRMLEFQGDPDIAAFPESITTFALKLNPHIMAVYGKCWKGARASRDENSKWALNPMVYASVTYPTYLAGGAWLFSPATAGRLLEALNKPFPYIHIDDTLVSGIFAEVMDVKRVCLSTVGHSYNFEPLNQCRNDEILAVLELEQEEVLQTLLNVREASLRCRLDSF</sequence>
<dbReference type="EMBL" id="UYRT01019007">
    <property type="protein sequence ID" value="VDK58146.1"/>
    <property type="molecule type" value="Genomic_DNA"/>
</dbReference>
<dbReference type="AlphaFoldDB" id="A0A183DF91"/>
<accession>A0A183DF91</accession>
<keyword evidence="8" id="KW-0333">Golgi apparatus</keyword>
<reference evidence="12" key="1">
    <citation type="submission" date="2016-06" db="UniProtKB">
        <authorList>
            <consortium name="WormBaseParasite"/>
        </authorList>
    </citation>
    <scope>IDENTIFICATION</scope>
</reference>
<keyword evidence="4" id="KW-0808">Transferase</keyword>
<reference evidence="10 11" key="2">
    <citation type="submission" date="2018-11" db="EMBL/GenBank/DDBJ databases">
        <authorList>
            <consortium name="Pathogen Informatics"/>
        </authorList>
    </citation>
    <scope>NUCLEOTIDE SEQUENCE [LARGE SCALE GENOMIC DNA]</scope>
</reference>
<dbReference type="Proteomes" id="UP000271098">
    <property type="component" value="Unassembled WGS sequence"/>
</dbReference>
<organism evidence="12">
    <name type="scientific">Gongylonema pulchrum</name>
    <dbReference type="NCBI Taxonomy" id="637853"/>
    <lineage>
        <taxon>Eukaryota</taxon>
        <taxon>Metazoa</taxon>
        <taxon>Ecdysozoa</taxon>
        <taxon>Nematoda</taxon>
        <taxon>Chromadorea</taxon>
        <taxon>Rhabditida</taxon>
        <taxon>Spirurina</taxon>
        <taxon>Spiruromorpha</taxon>
        <taxon>Spiruroidea</taxon>
        <taxon>Gongylonematidae</taxon>
        <taxon>Gongylonema</taxon>
    </lineage>
</organism>
<gene>
    <name evidence="10" type="ORF">GPUH_LOCUS7383</name>
</gene>
<keyword evidence="6" id="KW-0735">Signal-anchor</keyword>
<dbReference type="GO" id="GO:0016758">
    <property type="term" value="F:hexosyltransferase activity"/>
    <property type="evidence" value="ECO:0007669"/>
    <property type="project" value="InterPro"/>
</dbReference>
<evidence type="ECO:0000313" key="12">
    <source>
        <dbReference type="WBParaSite" id="GPUH_0000739101-mRNA-1"/>
    </source>
</evidence>
<dbReference type="GO" id="GO:0000139">
    <property type="term" value="C:Golgi membrane"/>
    <property type="evidence" value="ECO:0007669"/>
    <property type="project" value="UniProtKB-SubCell"/>
</dbReference>
<evidence type="ECO:0000256" key="3">
    <source>
        <dbReference type="ARBA" id="ARBA00022676"/>
    </source>
</evidence>
<evidence type="ECO:0000313" key="11">
    <source>
        <dbReference type="Proteomes" id="UP000271098"/>
    </source>
</evidence>
<name>A0A183DF91_9BILA</name>
<evidence type="ECO:0000256" key="7">
    <source>
        <dbReference type="ARBA" id="ARBA00022989"/>
    </source>
</evidence>